<reference evidence="1 2" key="1">
    <citation type="journal article" date="2019" name="Nat. Microbiol.">
        <title>Mediterranean grassland soil C-N compound turnover is dependent on rainfall and depth, and is mediated by genomically divergent microorganisms.</title>
        <authorList>
            <person name="Diamond S."/>
            <person name="Andeer P.F."/>
            <person name="Li Z."/>
            <person name="Crits-Christoph A."/>
            <person name="Burstein D."/>
            <person name="Anantharaman K."/>
            <person name="Lane K.R."/>
            <person name="Thomas B.C."/>
            <person name="Pan C."/>
            <person name="Northen T.R."/>
            <person name="Banfield J.F."/>
        </authorList>
    </citation>
    <scope>NUCLEOTIDE SEQUENCE [LARGE SCALE GENOMIC DNA]</scope>
    <source>
        <strain evidence="1">WS_11</strain>
    </source>
</reference>
<evidence type="ECO:0008006" key="3">
    <source>
        <dbReference type="Google" id="ProtNLM"/>
    </source>
</evidence>
<evidence type="ECO:0000313" key="2">
    <source>
        <dbReference type="Proteomes" id="UP000319771"/>
    </source>
</evidence>
<protein>
    <recommendedName>
        <fullName evidence="3">Bacteriocin-protection protein</fullName>
    </recommendedName>
</protein>
<dbReference type="AlphaFoldDB" id="A0A538TXQ8"/>
<evidence type="ECO:0000313" key="1">
    <source>
        <dbReference type="EMBL" id="TMQ68381.1"/>
    </source>
</evidence>
<sequence>MAERLISLDVRTRAQWRRWLAKHHASSAGIWLVRHKQHSGVDSMPYEDLVCEALCFGWIDSLIKRLDDDRYALKVTRRKPTSKWSDLNRKRWNELRAAGLLAPAGLAAVPTARRYAAHPPIPELPAYVAKAIKANVKAWQFFQQLAPTYRRDFVMWIHTAKRPETRERRIRESIALLAAGKKLGLK</sequence>
<comment type="caution">
    <text evidence="1">The sequence shown here is derived from an EMBL/GenBank/DDBJ whole genome shotgun (WGS) entry which is preliminary data.</text>
</comment>
<organism evidence="1 2">
    <name type="scientific">Eiseniibacteriota bacterium</name>
    <dbReference type="NCBI Taxonomy" id="2212470"/>
    <lineage>
        <taxon>Bacteria</taxon>
        <taxon>Candidatus Eiseniibacteriota</taxon>
    </lineage>
</organism>
<name>A0A538TXQ8_UNCEI</name>
<dbReference type="EMBL" id="VBPB01000389">
    <property type="protein sequence ID" value="TMQ68381.1"/>
    <property type="molecule type" value="Genomic_DNA"/>
</dbReference>
<dbReference type="Pfam" id="PF13376">
    <property type="entry name" value="OmdA"/>
    <property type="match status" value="1"/>
</dbReference>
<accession>A0A538TXQ8</accession>
<dbReference type="Proteomes" id="UP000319771">
    <property type="component" value="Unassembled WGS sequence"/>
</dbReference>
<gene>
    <name evidence="1" type="ORF">E6K81_16625</name>
</gene>
<proteinExistence type="predicted"/>